<gene>
    <name evidence="10" type="ORF">GCM10022410_02500</name>
</gene>
<protein>
    <recommendedName>
        <fullName evidence="9">Glycoside hydrolase family 5 domain-containing protein</fullName>
    </recommendedName>
</protein>
<dbReference type="Pfam" id="PF00150">
    <property type="entry name" value="Cellulase"/>
    <property type="match status" value="1"/>
</dbReference>
<proteinExistence type="inferred from homology"/>
<evidence type="ECO:0000313" key="10">
    <source>
        <dbReference type="EMBL" id="GAA4058820.1"/>
    </source>
</evidence>
<dbReference type="InterPro" id="IPR017853">
    <property type="entry name" value="GH"/>
</dbReference>
<feature type="chain" id="PRO_5046180291" description="Glycoside hydrolase family 5 domain-containing protein" evidence="8">
    <location>
        <begin position="25"/>
        <end position="248"/>
    </location>
</feature>
<dbReference type="Proteomes" id="UP001501734">
    <property type="component" value="Unassembled WGS sequence"/>
</dbReference>
<evidence type="ECO:0000256" key="8">
    <source>
        <dbReference type="SAM" id="SignalP"/>
    </source>
</evidence>
<name>A0ABP7V4D3_9BACI</name>
<evidence type="ECO:0000256" key="1">
    <source>
        <dbReference type="ARBA" id="ARBA00005641"/>
    </source>
</evidence>
<keyword evidence="6" id="KW-0624">Polysaccharide degradation</keyword>
<dbReference type="PANTHER" id="PTHR31297:SF41">
    <property type="entry name" value="ENDOGLUCANASE, PUTATIVE (AFU_ORTHOLOGUE AFUA_5G01830)-RELATED"/>
    <property type="match status" value="1"/>
</dbReference>
<keyword evidence="2 7" id="KW-0378">Hydrolase</keyword>
<keyword evidence="4" id="KW-0119">Carbohydrate metabolism</keyword>
<dbReference type="InterPro" id="IPR001547">
    <property type="entry name" value="Glyco_hydro_5"/>
</dbReference>
<evidence type="ECO:0000256" key="5">
    <source>
        <dbReference type="ARBA" id="ARBA00023295"/>
    </source>
</evidence>
<accession>A0ABP7V4D3</accession>
<dbReference type="PANTHER" id="PTHR31297">
    <property type="entry name" value="GLUCAN ENDO-1,6-BETA-GLUCOSIDASE B"/>
    <property type="match status" value="1"/>
</dbReference>
<evidence type="ECO:0000256" key="6">
    <source>
        <dbReference type="ARBA" id="ARBA00023326"/>
    </source>
</evidence>
<comment type="similarity">
    <text evidence="1 7">Belongs to the glycosyl hydrolase 5 (cellulase A) family.</text>
</comment>
<dbReference type="SUPFAM" id="SSF51445">
    <property type="entry name" value="(Trans)glycosidases"/>
    <property type="match status" value="1"/>
</dbReference>
<evidence type="ECO:0000259" key="9">
    <source>
        <dbReference type="Pfam" id="PF00150"/>
    </source>
</evidence>
<evidence type="ECO:0000256" key="3">
    <source>
        <dbReference type="ARBA" id="ARBA00023001"/>
    </source>
</evidence>
<dbReference type="Gene3D" id="3.20.20.80">
    <property type="entry name" value="Glycosidases"/>
    <property type="match status" value="1"/>
</dbReference>
<organism evidence="10 11">
    <name type="scientific">Amphibacillus indicireducens</name>
    <dbReference type="NCBI Taxonomy" id="1076330"/>
    <lineage>
        <taxon>Bacteria</taxon>
        <taxon>Bacillati</taxon>
        <taxon>Bacillota</taxon>
        <taxon>Bacilli</taxon>
        <taxon>Bacillales</taxon>
        <taxon>Bacillaceae</taxon>
        <taxon>Amphibacillus</taxon>
    </lineage>
</organism>
<reference evidence="11" key="1">
    <citation type="journal article" date="2019" name="Int. J. Syst. Evol. Microbiol.">
        <title>The Global Catalogue of Microorganisms (GCM) 10K type strain sequencing project: providing services to taxonomists for standard genome sequencing and annotation.</title>
        <authorList>
            <consortium name="The Broad Institute Genomics Platform"/>
            <consortium name="The Broad Institute Genome Sequencing Center for Infectious Disease"/>
            <person name="Wu L."/>
            <person name="Ma J."/>
        </authorList>
    </citation>
    <scope>NUCLEOTIDE SEQUENCE [LARGE SCALE GENOMIC DNA]</scope>
    <source>
        <strain evidence="11">JCM 17250</strain>
    </source>
</reference>
<keyword evidence="8" id="KW-0732">Signal</keyword>
<comment type="caution">
    <text evidence="10">The sequence shown here is derived from an EMBL/GenBank/DDBJ whole genome shotgun (WGS) entry which is preliminary data.</text>
</comment>
<dbReference type="PROSITE" id="PS00659">
    <property type="entry name" value="GLYCOSYL_HYDROL_F5"/>
    <property type="match status" value="1"/>
</dbReference>
<keyword evidence="11" id="KW-1185">Reference proteome</keyword>
<keyword evidence="5 7" id="KW-0326">Glycosidase</keyword>
<feature type="domain" description="Glycoside hydrolase family 5" evidence="9">
    <location>
        <begin position="55"/>
        <end position="217"/>
    </location>
</feature>
<dbReference type="InterPro" id="IPR018087">
    <property type="entry name" value="Glyco_hydro_5_CS"/>
</dbReference>
<sequence>MKKKLVMLFLFCFFLLIPSLNLFAEEPVLDIEEYAAEMQPGWNLGNTFDALGEDETGWGNPYVTEELIQSIAEQGYQSIRIPITFDERMDLEPDYQIDADFLGRVTETVDWSLNAGMKVMINIHHDSWVWLESGMNNDYEQSVARFEAIWQQLAEHFQDYELDLMFESINEPRFAPYDDGEVQALNYLDDLNDRFYQIVRNSGGNNATRPIVIPTLHTGSDQIYLDRLSGWLEEKDDPYAIAPNSNKR</sequence>
<feature type="signal peptide" evidence="8">
    <location>
        <begin position="1"/>
        <end position="24"/>
    </location>
</feature>
<dbReference type="EMBL" id="BAABDL010000014">
    <property type="protein sequence ID" value="GAA4058820.1"/>
    <property type="molecule type" value="Genomic_DNA"/>
</dbReference>
<evidence type="ECO:0000256" key="4">
    <source>
        <dbReference type="ARBA" id="ARBA00023277"/>
    </source>
</evidence>
<evidence type="ECO:0000256" key="7">
    <source>
        <dbReference type="RuleBase" id="RU361153"/>
    </source>
</evidence>
<evidence type="ECO:0000313" key="11">
    <source>
        <dbReference type="Proteomes" id="UP001501734"/>
    </source>
</evidence>
<keyword evidence="3" id="KW-0136">Cellulose degradation</keyword>
<dbReference type="RefSeq" id="WP_344909607.1">
    <property type="nucleotide sequence ID" value="NZ_BAABDL010000014.1"/>
</dbReference>
<dbReference type="InterPro" id="IPR050386">
    <property type="entry name" value="Glycosyl_hydrolase_5"/>
</dbReference>
<evidence type="ECO:0000256" key="2">
    <source>
        <dbReference type="ARBA" id="ARBA00022801"/>
    </source>
</evidence>